<accession>A0ABN9TK65</accession>
<evidence type="ECO:0000256" key="1">
    <source>
        <dbReference type="SAM" id="MobiDB-lite"/>
    </source>
</evidence>
<evidence type="ECO:0000313" key="2">
    <source>
        <dbReference type="EMBL" id="CAK0845611.1"/>
    </source>
</evidence>
<dbReference type="EMBL" id="CAUYUJ010014752">
    <property type="protein sequence ID" value="CAK0845611.1"/>
    <property type="molecule type" value="Genomic_DNA"/>
</dbReference>
<protein>
    <submittedName>
        <fullName evidence="2">Uncharacterized protein</fullName>
    </submittedName>
</protein>
<reference evidence="2" key="1">
    <citation type="submission" date="2023-10" db="EMBL/GenBank/DDBJ databases">
        <authorList>
            <person name="Chen Y."/>
            <person name="Shah S."/>
            <person name="Dougan E. K."/>
            <person name="Thang M."/>
            <person name="Chan C."/>
        </authorList>
    </citation>
    <scope>NUCLEOTIDE SEQUENCE [LARGE SCALE GENOMIC DNA]</scope>
</reference>
<name>A0ABN9TK65_9DINO</name>
<comment type="caution">
    <text evidence="2">The sequence shown here is derived from an EMBL/GenBank/DDBJ whole genome shotgun (WGS) entry which is preliminary data.</text>
</comment>
<dbReference type="Proteomes" id="UP001189429">
    <property type="component" value="Unassembled WGS sequence"/>
</dbReference>
<sequence>MRSTLACWTARLPRLRKRSKTSFGADTLNLTRGRGGEAYSLQWRAQMSRGVHLARDHTEADRRHWRCWGSRGEEEEEEEEEEEKTRMQMSRTFSRGPCYGGQLQCSWRRTRPHPQRIAAKTKQQHSRASVACQTRFGPHMSRISLLIILALQHHPACCMSTLRWHGGGFAAVSWIEAEVGTATAI</sequence>
<keyword evidence="3" id="KW-1185">Reference proteome</keyword>
<feature type="region of interest" description="Disordered" evidence="1">
    <location>
        <begin position="70"/>
        <end position="90"/>
    </location>
</feature>
<proteinExistence type="predicted"/>
<organism evidence="2 3">
    <name type="scientific">Prorocentrum cordatum</name>
    <dbReference type="NCBI Taxonomy" id="2364126"/>
    <lineage>
        <taxon>Eukaryota</taxon>
        <taxon>Sar</taxon>
        <taxon>Alveolata</taxon>
        <taxon>Dinophyceae</taxon>
        <taxon>Prorocentrales</taxon>
        <taxon>Prorocentraceae</taxon>
        <taxon>Prorocentrum</taxon>
    </lineage>
</organism>
<feature type="compositionally biased region" description="Acidic residues" evidence="1">
    <location>
        <begin position="73"/>
        <end position="82"/>
    </location>
</feature>
<evidence type="ECO:0000313" key="3">
    <source>
        <dbReference type="Proteomes" id="UP001189429"/>
    </source>
</evidence>
<gene>
    <name evidence="2" type="ORF">PCOR1329_LOCUS39356</name>
</gene>